<accession>Q6BST8</accession>
<organism evidence="2 3">
    <name type="scientific">Debaryomyces hansenii (strain ATCC 36239 / CBS 767 / BCRC 21394 / JCM 1990 / NBRC 0083 / IGC 2968)</name>
    <name type="common">Yeast</name>
    <name type="synonym">Torulaspora hansenii</name>
    <dbReference type="NCBI Taxonomy" id="284592"/>
    <lineage>
        <taxon>Eukaryota</taxon>
        <taxon>Fungi</taxon>
        <taxon>Dikarya</taxon>
        <taxon>Ascomycota</taxon>
        <taxon>Saccharomycotina</taxon>
        <taxon>Pichiomycetes</taxon>
        <taxon>Debaryomycetaceae</taxon>
        <taxon>Debaryomyces</taxon>
    </lineage>
</organism>
<dbReference type="KEGG" id="dha:DEHA2D06314g"/>
<dbReference type="HOGENOM" id="CLU_2812297_0_0_1"/>
<feature type="transmembrane region" description="Helical" evidence="1">
    <location>
        <begin position="49"/>
        <end position="66"/>
    </location>
</feature>
<dbReference type="AlphaFoldDB" id="Q6BST8"/>
<evidence type="ECO:0000256" key="1">
    <source>
        <dbReference type="SAM" id="Phobius"/>
    </source>
</evidence>
<keyword evidence="1" id="KW-0472">Membrane</keyword>
<dbReference type="InParanoid" id="Q6BST8"/>
<sequence length="67" mass="7843">MSQIYSQEIPRKFPEKAGEARDSKRFLPGILLGFFSSEHGKYSKNRRRSLPKSLILLLYISYIYGIF</sequence>
<dbReference type="EMBL" id="CR382136">
    <property type="protein sequence ID" value="CAG86876.1"/>
    <property type="molecule type" value="Genomic_DNA"/>
</dbReference>
<protein>
    <submittedName>
        <fullName evidence="2">DEHA2D06314p</fullName>
    </submittedName>
</protein>
<reference evidence="2 3" key="1">
    <citation type="journal article" date="2004" name="Nature">
        <title>Genome evolution in yeasts.</title>
        <authorList>
            <consortium name="Genolevures"/>
            <person name="Dujon B."/>
            <person name="Sherman D."/>
            <person name="Fischer G."/>
            <person name="Durrens P."/>
            <person name="Casaregola S."/>
            <person name="Lafontaine I."/>
            <person name="de Montigny J."/>
            <person name="Marck C."/>
            <person name="Neuveglise C."/>
            <person name="Talla E."/>
            <person name="Goffard N."/>
            <person name="Frangeul L."/>
            <person name="Aigle M."/>
            <person name="Anthouard V."/>
            <person name="Babour A."/>
            <person name="Barbe V."/>
            <person name="Barnay S."/>
            <person name="Blanchin S."/>
            <person name="Beckerich J.M."/>
            <person name="Beyne E."/>
            <person name="Bleykasten C."/>
            <person name="Boisrame A."/>
            <person name="Boyer J."/>
            <person name="Cattolico L."/>
            <person name="Confanioleri F."/>
            <person name="de Daruvar A."/>
            <person name="Despons L."/>
            <person name="Fabre E."/>
            <person name="Fairhead C."/>
            <person name="Ferry-Dumazet H."/>
            <person name="Groppi A."/>
            <person name="Hantraye F."/>
            <person name="Hennequin C."/>
            <person name="Jauniaux N."/>
            <person name="Joyet P."/>
            <person name="Kachouri R."/>
            <person name="Kerrest A."/>
            <person name="Koszul R."/>
            <person name="Lemaire M."/>
            <person name="Lesur I."/>
            <person name="Ma L."/>
            <person name="Muller H."/>
            <person name="Nicaud J.M."/>
            <person name="Nikolski M."/>
            <person name="Oztas S."/>
            <person name="Ozier-Kalogeropoulos O."/>
            <person name="Pellenz S."/>
            <person name="Potier S."/>
            <person name="Richard G.F."/>
            <person name="Straub M.L."/>
            <person name="Suleau A."/>
            <person name="Swennene D."/>
            <person name="Tekaia F."/>
            <person name="Wesolowski-Louvel M."/>
            <person name="Westhof E."/>
            <person name="Wirth B."/>
            <person name="Zeniou-Meyer M."/>
            <person name="Zivanovic I."/>
            <person name="Bolotin-Fukuhara M."/>
            <person name="Thierry A."/>
            <person name="Bouchier C."/>
            <person name="Caudron B."/>
            <person name="Scarpelli C."/>
            <person name="Gaillardin C."/>
            <person name="Weissenbach J."/>
            <person name="Wincker P."/>
            <person name="Souciet J.L."/>
        </authorList>
    </citation>
    <scope>NUCLEOTIDE SEQUENCE [LARGE SCALE GENOMIC DNA]</scope>
    <source>
        <strain evidence="3">ATCC 36239 / CBS 767 / BCRC 21394 / JCM 1990 / NBRC 0083 / IGC 2968</strain>
    </source>
</reference>
<dbReference type="RefSeq" id="XP_458732.1">
    <property type="nucleotide sequence ID" value="XM_458732.1"/>
</dbReference>
<keyword evidence="1" id="KW-0812">Transmembrane</keyword>
<keyword evidence="3" id="KW-1185">Reference proteome</keyword>
<name>Q6BST8_DEBHA</name>
<dbReference type="GeneID" id="2901501"/>
<gene>
    <name evidence="2" type="ordered locus">DEHA2D06314g</name>
</gene>
<dbReference type="Proteomes" id="UP000000599">
    <property type="component" value="Chromosome D"/>
</dbReference>
<proteinExistence type="predicted"/>
<evidence type="ECO:0000313" key="2">
    <source>
        <dbReference type="EMBL" id="CAG86876.1"/>
    </source>
</evidence>
<evidence type="ECO:0000313" key="3">
    <source>
        <dbReference type="Proteomes" id="UP000000599"/>
    </source>
</evidence>
<keyword evidence="1" id="KW-1133">Transmembrane helix</keyword>
<dbReference type="VEuPathDB" id="FungiDB:DEHA2D06314g"/>